<feature type="transmembrane region" description="Helical" evidence="1">
    <location>
        <begin position="95"/>
        <end position="118"/>
    </location>
</feature>
<accession>A0A5J5AID5</accession>
<name>A0A5J5AID5_9ASTE</name>
<dbReference type="EMBL" id="CM018044">
    <property type="protein sequence ID" value="KAA8529197.1"/>
    <property type="molecule type" value="Genomic_DNA"/>
</dbReference>
<organism evidence="2 3">
    <name type="scientific">Nyssa sinensis</name>
    <dbReference type="NCBI Taxonomy" id="561372"/>
    <lineage>
        <taxon>Eukaryota</taxon>
        <taxon>Viridiplantae</taxon>
        <taxon>Streptophyta</taxon>
        <taxon>Embryophyta</taxon>
        <taxon>Tracheophyta</taxon>
        <taxon>Spermatophyta</taxon>
        <taxon>Magnoliopsida</taxon>
        <taxon>eudicotyledons</taxon>
        <taxon>Gunneridae</taxon>
        <taxon>Pentapetalae</taxon>
        <taxon>asterids</taxon>
        <taxon>Cornales</taxon>
        <taxon>Nyssaceae</taxon>
        <taxon>Nyssa</taxon>
    </lineage>
</organism>
<proteinExistence type="predicted"/>
<dbReference type="AlphaFoldDB" id="A0A5J5AID5"/>
<sequence length="128" mass="14649">MARFLTGDDKDDPWLGLLSGDDGDDPWLVVNDYRSNVTTHQPLQIHDDDHSTPTFRVCAFLWSQRWFPILLLLLQRKFLRMKNGWKMVLVAKPNGGIQLFTQFTAMVGAGVLSLPYAMAYLGWYTINS</sequence>
<keyword evidence="1" id="KW-0812">Transmembrane</keyword>
<evidence type="ECO:0000313" key="2">
    <source>
        <dbReference type="EMBL" id="KAA8529197.1"/>
    </source>
</evidence>
<keyword evidence="1" id="KW-0472">Membrane</keyword>
<gene>
    <name evidence="2" type="ORF">F0562_034004</name>
</gene>
<protein>
    <recommendedName>
        <fullName evidence="4">Amino acid transporter transmembrane domain-containing protein</fullName>
    </recommendedName>
</protein>
<evidence type="ECO:0008006" key="4">
    <source>
        <dbReference type="Google" id="ProtNLM"/>
    </source>
</evidence>
<dbReference type="Proteomes" id="UP000325577">
    <property type="component" value="Linkage Group LG20"/>
</dbReference>
<reference evidence="2 3" key="1">
    <citation type="submission" date="2019-09" db="EMBL/GenBank/DDBJ databases">
        <title>A chromosome-level genome assembly of the Chinese tupelo Nyssa sinensis.</title>
        <authorList>
            <person name="Yang X."/>
            <person name="Kang M."/>
            <person name="Yang Y."/>
            <person name="Xiong H."/>
            <person name="Wang M."/>
            <person name="Zhang Z."/>
            <person name="Wang Z."/>
            <person name="Wu H."/>
            <person name="Ma T."/>
            <person name="Liu J."/>
            <person name="Xi Z."/>
        </authorList>
    </citation>
    <scope>NUCLEOTIDE SEQUENCE [LARGE SCALE GENOMIC DNA]</scope>
    <source>
        <strain evidence="2">J267</strain>
        <tissue evidence="2">Leaf</tissue>
    </source>
</reference>
<keyword evidence="1" id="KW-1133">Transmembrane helix</keyword>
<keyword evidence="3" id="KW-1185">Reference proteome</keyword>
<evidence type="ECO:0000256" key="1">
    <source>
        <dbReference type="SAM" id="Phobius"/>
    </source>
</evidence>
<dbReference type="OrthoDB" id="28208at2759"/>
<evidence type="ECO:0000313" key="3">
    <source>
        <dbReference type="Proteomes" id="UP000325577"/>
    </source>
</evidence>